<name>A0A556TXT9_BAGYA</name>
<sequence length="104" mass="11485">MRPGPRGLELAEKACSAESFPKGEVQLQISSSKEVKAMVIEGSVKLPTCSPVYEELVEETMIGKLLLVFGLLISGSEVQLWSVKEWDSIQTLKITPISEHLQEK</sequence>
<dbReference type="Proteomes" id="UP000319801">
    <property type="component" value="Unassembled WGS sequence"/>
</dbReference>
<organism evidence="1 2">
    <name type="scientific">Bagarius yarrelli</name>
    <name type="common">Goonch</name>
    <name type="synonym">Bagrus yarrelli</name>
    <dbReference type="NCBI Taxonomy" id="175774"/>
    <lineage>
        <taxon>Eukaryota</taxon>
        <taxon>Metazoa</taxon>
        <taxon>Chordata</taxon>
        <taxon>Craniata</taxon>
        <taxon>Vertebrata</taxon>
        <taxon>Euteleostomi</taxon>
        <taxon>Actinopterygii</taxon>
        <taxon>Neopterygii</taxon>
        <taxon>Teleostei</taxon>
        <taxon>Ostariophysi</taxon>
        <taxon>Siluriformes</taxon>
        <taxon>Sisoridae</taxon>
        <taxon>Sisorinae</taxon>
        <taxon>Bagarius</taxon>
    </lineage>
</organism>
<dbReference type="EMBL" id="VCAZ01000027">
    <property type="protein sequence ID" value="TSL16072.1"/>
    <property type="molecule type" value="Genomic_DNA"/>
</dbReference>
<keyword evidence="2" id="KW-1185">Reference proteome</keyword>
<comment type="caution">
    <text evidence="1">The sequence shown here is derived from an EMBL/GenBank/DDBJ whole genome shotgun (WGS) entry which is preliminary data.</text>
</comment>
<dbReference type="AlphaFoldDB" id="A0A556TXT9"/>
<protein>
    <submittedName>
        <fullName evidence="1">Uncharacterized protein</fullName>
    </submittedName>
</protein>
<proteinExistence type="predicted"/>
<gene>
    <name evidence="1" type="ORF">Baya_5880</name>
</gene>
<evidence type="ECO:0000313" key="2">
    <source>
        <dbReference type="Proteomes" id="UP000319801"/>
    </source>
</evidence>
<reference evidence="1 2" key="1">
    <citation type="journal article" date="2019" name="Genome Biol. Evol.">
        <title>Whole-Genome Sequencing of the Giant Devil Catfish, Bagarius yarrelli.</title>
        <authorList>
            <person name="Jiang W."/>
            <person name="Lv Y."/>
            <person name="Cheng L."/>
            <person name="Yang K."/>
            <person name="Chao B."/>
            <person name="Wang X."/>
            <person name="Li Y."/>
            <person name="Pan X."/>
            <person name="You X."/>
            <person name="Zhang Y."/>
            <person name="Yang J."/>
            <person name="Li J."/>
            <person name="Zhang X."/>
            <person name="Liu S."/>
            <person name="Sun C."/>
            <person name="Yang J."/>
            <person name="Shi Q."/>
        </authorList>
    </citation>
    <scope>NUCLEOTIDE SEQUENCE [LARGE SCALE GENOMIC DNA]</scope>
    <source>
        <strain evidence="1">JWS20170419001</strain>
        <tissue evidence="1">Muscle</tissue>
    </source>
</reference>
<accession>A0A556TXT9</accession>
<evidence type="ECO:0000313" key="1">
    <source>
        <dbReference type="EMBL" id="TSL16072.1"/>
    </source>
</evidence>